<proteinExistence type="predicted"/>
<dbReference type="AlphaFoldDB" id="A0A9D3MSR2"/>
<sequence>MASPEDLGSSVPVLSLRAWLRGPDSALVILLLSVSITLDDPRGTVCGARGRRQNRAGVGFAALAGQEFFRDVHGALGAGSSVVARVRHGGVAAVSGARTSVSVNGTLRLHSTPVSRPAVSVVSCECGRASLRCEVERGTTCPSGGLSRGVANASLGRAPCSPWSRRSAELVCVASNGVSAETSDPLKPDCPDAVTPYRVSETEATEGYKNYARLKLCIELFLGACGVLLAILFAILCIASRDREGPNTERGPSPEETGVVYSQVRITNRDK</sequence>
<comment type="caution">
    <text evidence="3">The sequence shown here is derived from an EMBL/GenBank/DDBJ whole genome shotgun (WGS) entry which is preliminary data.</text>
</comment>
<keyword evidence="2" id="KW-0472">Membrane</keyword>
<dbReference type="EMBL" id="JAFIRN010000003">
    <property type="protein sequence ID" value="KAG5853368.1"/>
    <property type="molecule type" value="Genomic_DNA"/>
</dbReference>
<name>A0A9D3MSR2_ANGAN</name>
<gene>
    <name evidence="3" type="ORF">ANANG_G00072560</name>
</gene>
<evidence type="ECO:0000256" key="1">
    <source>
        <dbReference type="SAM" id="MobiDB-lite"/>
    </source>
</evidence>
<accession>A0A9D3MSR2</accession>
<protein>
    <submittedName>
        <fullName evidence="3">Uncharacterized protein</fullName>
    </submittedName>
</protein>
<evidence type="ECO:0000313" key="3">
    <source>
        <dbReference type="EMBL" id="KAG5853368.1"/>
    </source>
</evidence>
<feature type="region of interest" description="Disordered" evidence="1">
    <location>
        <begin position="244"/>
        <end position="271"/>
    </location>
</feature>
<feature type="transmembrane region" description="Helical" evidence="2">
    <location>
        <begin position="220"/>
        <end position="240"/>
    </location>
</feature>
<keyword evidence="4" id="KW-1185">Reference proteome</keyword>
<reference evidence="3" key="1">
    <citation type="submission" date="2021-01" db="EMBL/GenBank/DDBJ databases">
        <title>A chromosome-scale assembly of European eel, Anguilla anguilla.</title>
        <authorList>
            <person name="Henkel C."/>
            <person name="Jong-Raadsen S.A."/>
            <person name="Dufour S."/>
            <person name="Weltzien F.-A."/>
            <person name="Palstra A.P."/>
            <person name="Pelster B."/>
            <person name="Spaink H.P."/>
            <person name="Van Den Thillart G.E."/>
            <person name="Jansen H."/>
            <person name="Zahm M."/>
            <person name="Klopp C."/>
            <person name="Cedric C."/>
            <person name="Louis A."/>
            <person name="Berthelot C."/>
            <person name="Parey E."/>
            <person name="Roest Crollius H."/>
            <person name="Montfort J."/>
            <person name="Robinson-Rechavi M."/>
            <person name="Bucao C."/>
            <person name="Bouchez O."/>
            <person name="Gislard M."/>
            <person name="Lluch J."/>
            <person name="Milhes M."/>
            <person name="Lampietro C."/>
            <person name="Lopez Roques C."/>
            <person name="Donnadieu C."/>
            <person name="Braasch I."/>
            <person name="Desvignes T."/>
            <person name="Postlethwait J."/>
            <person name="Bobe J."/>
            <person name="Guiguen Y."/>
            <person name="Dirks R."/>
        </authorList>
    </citation>
    <scope>NUCLEOTIDE SEQUENCE</scope>
    <source>
        <strain evidence="3">Tag_6206</strain>
        <tissue evidence="3">Liver</tissue>
    </source>
</reference>
<evidence type="ECO:0000256" key="2">
    <source>
        <dbReference type="SAM" id="Phobius"/>
    </source>
</evidence>
<keyword evidence="2" id="KW-0812">Transmembrane</keyword>
<organism evidence="3 4">
    <name type="scientific">Anguilla anguilla</name>
    <name type="common">European freshwater eel</name>
    <name type="synonym">Muraena anguilla</name>
    <dbReference type="NCBI Taxonomy" id="7936"/>
    <lineage>
        <taxon>Eukaryota</taxon>
        <taxon>Metazoa</taxon>
        <taxon>Chordata</taxon>
        <taxon>Craniata</taxon>
        <taxon>Vertebrata</taxon>
        <taxon>Euteleostomi</taxon>
        <taxon>Actinopterygii</taxon>
        <taxon>Neopterygii</taxon>
        <taxon>Teleostei</taxon>
        <taxon>Anguilliformes</taxon>
        <taxon>Anguillidae</taxon>
        <taxon>Anguilla</taxon>
    </lineage>
</organism>
<evidence type="ECO:0000313" key="4">
    <source>
        <dbReference type="Proteomes" id="UP001044222"/>
    </source>
</evidence>
<dbReference type="Proteomes" id="UP001044222">
    <property type="component" value="Unassembled WGS sequence"/>
</dbReference>
<keyword evidence="2" id="KW-1133">Transmembrane helix</keyword>